<evidence type="ECO:0000256" key="1">
    <source>
        <dbReference type="SAM" id="MobiDB-lite"/>
    </source>
</evidence>
<accession>A0A8R1DV09</accession>
<evidence type="ECO:0000313" key="4">
    <source>
        <dbReference type="Proteomes" id="UP000005237"/>
    </source>
</evidence>
<feature type="chain" id="PRO_5035917138" evidence="2">
    <location>
        <begin position="19"/>
        <end position="648"/>
    </location>
</feature>
<feature type="signal peptide" evidence="2">
    <location>
        <begin position="1"/>
        <end position="18"/>
    </location>
</feature>
<dbReference type="OMA" id="LTMDHES"/>
<protein>
    <submittedName>
        <fullName evidence="3">Uncharacterized protein</fullName>
    </submittedName>
</protein>
<keyword evidence="4" id="KW-1185">Reference proteome</keyword>
<proteinExistence type="predicted"/>
<dbReference type="Proteomes" id="UP000005237">
    <property type="component" value="Unassembled WGS sequence"/>
</dbReference>
<evidence type="ECO:0000313" key="3">
    <source>
        <dbReference type="EnsemblMetazoa" id="CJA12307b.1"/>
    </source>
</evidence>
<reference evidence="3" key="2">
    <citation type="submission" date="2022-06" db="UniProtKB">
        <authorList>
            <consortium name="EnsemblMetazoa"/>
        </authorList>
    </citation>
    <scope>IDENTIFICATION</scope>
    <source>
        <strain evidence="3">DF5081</strain>
    </source>
</reference>
<evidence type="ECO:0000256" key="2">
    <source>
        <dbReference type="SAM" id="SignalP"/>
    </source>
</evidence>
<reference evidence="4" key="1">
    <citation type="submission" date="2010-08" db="EMBL/GenBank/DDBJ databases">
        <authorList>
            <consortium name="Caenorhabditis japonica Sequencing Consortium"/>
            <person name="Wilson R.K."/>
        </authorList>
    </citation>
    <scope>NUCLEOTIDE SEQUENCE [LARGE SCALE GENOMIC DNA]</scope>
    <source>
        <strain evidence="4">DF5081</strain>
    </source>
</reference>
<dbReference type="AlphaFoldDB" id="A0A8R1DV09"/>
<keyword evidence="2" id="KW-0732">Signal</keyword>
<name>A0A8R1DV09_CAEJA</name>
<organism evidence="3 4">
    <name type="scientific">Caenorhabditis japonica</name>
    <dbReference type="NCBI Taxonomy" id="281687"/>
    <lineage>
        <taxon>Eukaryota</taxon>
        <taxon>Metazoa</taxon>
        <taxon>Ecdysozoa</taxon>
        <taxon>Nematoda</taxon>
        <taxon>Chromadorea</taxon>
        <taxon>Rhabditida</taxon>
        <taxon>Rhabditina</taxon>
        <taxon>Rhabditomorpha</taxon>
        <taxon>Rhabditoidea</taxon>
        <taxon>Rhabditidae</taxon>
        <taxon>Peloderinae</taxon>
        <taxon>Caenorhabditis</taxon>
    </lineage>
</organism>
<sequence length="648" mass="72295">MKHITLILLLLLVPLCSAEEESTDKPALMQRLVQSLPQIPNVIKGQMEGKPDELKKMVSSMLGDGLLSQLVVNPLGVAENMGVPLHDLGINKTVLEKTIDLGKNNVSDVGGAMMSNILNAFTSAPLVTTTTSKKMYIDGVEVKDWDRYARKYNLEKLGYSTLAPPTTSVPLNPENIANVVLQKLKERDETVAPMELPRMSSPDISGSLDMNLIDPRRVSEVNHLLRRAPQRFENPAPALGGMDFGPPGFVQSLDPAIDEVVTNLRTKGAYGLNVDDVKRLQNILQTYEQTLQTKELLSRRKQLEVLQTELTEQRKRIEVQKKMEEELRKKEKELEEAKQKMEQQLREQLSSWHSSFGPAQPRSPMPPPMDLQLESLGSPPAPPAPITITTPEPEPIITETTEQPEIASHERKLAEERENIVDQQMMPVPPPTKISSALRNHIRYSPIPVVTDPTPVIPPSTSVEREDDEFVSKCNCEKISLDKMNGKWVMALASPNVVEAVQSKANELLDQSEPLTCSRFDVSAGKQSVAAQDARLIWQFRAQGAPKLFRLRGSALTMDHESVRVQMADFQGDNFSFPFCVLKSGGTSSAYEHLLVTNSQGDCKDVALLVRDPQEFFDNPNKQLQKYLKLKITKKEMNSLNIVNFGDC</sequence>
<feature type="region of interest" description="Disordered" evidence="1">
    <location>
        <begin position="348"/>
        <end position="370"/>
    </location>
</feature>
<dbReference type="EnsemblMetazoa" id="CJA12307b.1">
    <property type="protein sequence ID" value="CJA12307b.1"/>
    <property type="gene ID" value="WBGene00131511"/>
</dbReference>